<keyword evidence="4" id="KW-1185">Reference proteome</keyword>
<dbReference type="OrthoDB" id="9788420at2"/>
<dbReference type="PANTHER" id="PTHR33371">
    <property type="entry name" value="INTERMEMBRANE PHOSPHOLIPID TRANSPORT SYSTEM BINDING PROTEIN MLAD-RELATED"/>
    <property type="match status" value="1"/>
</dbReference>
<dbReference type="InterPro" id="IPR052336">
    <property type="entry name" value="MlaD_Phospholipid_Transporter"/>
</dbReference>
<feature type="transmembrane region" description="Helical" evidence="1">
    <location>
        <begin position="6"/>
        <end position="26"/>
    </location>
</feature>
<evidence type="ECO:0000259" key="2">
    <source>
        <dbReference type="Pfam" id="PF02470"/>
    </source>
</evidence>
<dbReference type="GO" id="GO:0005543">
    <property type="term" value="F:phospholipid binding"/>
    <property type="evidence" value="ECO:0007669"/>
    <property type="project" value="TreeGrafter"/>
</dbReference>
<dbReference type="InterPro" id="IPR003399">
    <property type="entry name" value="Mce/MlaD"/>
</dbReference>
<keyword evidence="1" id="KW-1133">Transmembrane helix</keyword>
<proteinExistence type="predicted"/>
<sequence length="149" mass="16274">MKKFTLETTVGIFVIIGILCTAYLTVKLGKMELIGSNYYTIQARFSSIAGLTNNARIEIAGVQVGSVSRMSLDPERLVAILDLKIQKHIPISEDTIASIKTSGLIGEKYIQLSPGGSDVLLKEGDMLFETESPLDIEDMISRYVFGGIK</sequence>
<accession>A0A5S5MC68</accession>
<dbReference type="RefSeq" id="WP_139450855.1">
    <property type="nucleotide sequence ID" value="NZ_VDMB01000038.1"/>
</dbReference>
<dbReference type="GO" id="GO:0005548">
    <property type="term" value="F:phospholipid transporter activity"/>
    <property type="evidence" value="ECO:0007669"/>
    <property type="project" value="TreeGrafter"/>
</dbReference>
<dbReference type="Proteomes" id="UP000321899">
    <property type="component" value="Unassembled WGS sequence"/>
</dbReference>
<evidence type="ECO:0000256" key="1">
    <source>
        <dbReference type="SAM" id="Phobius"/>
    </source>
</evidence>
<dbReference type="EMBL" id="VDMB01000038">
    <property type="protein sequence ID" value="TYT73271.1"/>
    <property type="molecule type" value="Genomic_DNA"/>
</dbReference>
<feature type="domain" description="Mce/MlaD" evidence="2">
    <location>
        <begin position="37"/>
        <end position="115"/>
    </location>
</feature>
<gene>
    <name evidence="3" type="primary">mlaD</name>
    <name evidence="3" type="ORF">FIM25_15965</name>
</gene>
<evidence type="ECO:0000313" key="3">
    <source>
        <dbReference type="EMBL" id="TYT73271.1"/>
    </source>
</evidence>
<keyword evidence="1" id="KW-0472">Membrane</keyword>
<evidence type="ECO:0000313" key="4">
    <source>
        <dbReference type="Proteomes" id="UP000321899"/>
    </source>
</evidence>
<dbReference type="InterPro" id="IPR030970">
    <property type="entry name" value="ABC_MlaD"/>
</dbReference>
<dbReference type="PANTHER" id="PTHR33371:SF4">
    <property type="entry name" value="INTERMEMBRANE PHOSPHOLIPID TRANSPORT SYSTEM BINDING PROTEIN MLAD"/>
    <property type="match status" value="1"/>
</dbReference>
<name>A0A5S5MC68_9BACT</name>
<comment type="caution">
    <text evidence="3">The sequence shown here is derived from an EMBL/GenBank/DDBJ whole genome shotgun (WGS) entry which is preliminary data.</text>
</comment>
<protein>
    <submittedName>
        <fullName evidence="3">Outer membrane lipid asymmetry maintenance protein MlaD</fullName>
    </submittedName>
</protein>
<reference evidence="3 4" key="1">
    <citation type="submission" date="2019-06" db="EMBL/GenBank/DDBJ databases">
        <title>Desulfobotulus mexicanus sp. nov., a novel sulfate-reducing bacterium isolated from the sediment of an alkaline crater lake in Mexico.</title>
        <authorList>
            <person name="Hirschler-Rea A."/>
        </authorList>
    </citation>
    <scope>NUCLEOTIDE SEQUENCE [LARGE SCALE GENOMIC DNA]</scope>
    <source>
        <strain evidence="3 4">PAR22N</strain>
    </source>
</reference>
<keyword evidence="1" id="KW-0812">Transmembrane</keyword>
<dbReference type="NCBIfam" id="TIGR04430">
    <property type="entry name" value="OM_asym_MlaD"/>
    <property type="match status" value="1"/>
</dbReference>
<organism evidence="3 4">
    <name type="scientific">Desulfobotulus mexicanus</name>
    <dbReference type="NCBI Taxonomy" id="2586642"/>
    <lineage>
        <taxon>Bacteria</taxon>
        <taxon>Pseudomonadati</taxon>
        <taxon>Thermodesulfobacteriota</taxon>
        <taxon>Desulfobacteria</taxon>
        <taxon>Desulfobacterales</taxon>
        <taxon>Desulfobacteraceae</taxon>
        <taxon>Desulfobotulus</taxon>
    </lineage>
</organism>
<dbReference type="AlphaFoldDB" id="A0A5S5MC68"/>
<dbReference type="Pfam" id="PF02470">
    <property type="entry name" value="MlaD"/>
    <property type="match status" value="1"/>
</dbReference>